<evidence type="ECO:0000256" key="1">
    <source>
        <dbReference type="SAM" id="MobiDB-lite"/>
    </source>
</evidence>
<dbReference type="EMBL" id="NPBQ01000089">
    <property type="protein sequence ID" value="PAD82487.1"/>
    <property type="molecule type" value="Genomic_DNA"/>
</dbReference>
<accession>A0AA91TR75</accession>
<organism evidence="2 3">
    <name type="scientific">Niallia circulans</name>
    <name type="common">Bacillus circulans</name>
    <dbReference type="NCBI Taxonomy" id="1397"/>
    <lineage>
        <taxon>Bacteria</taxon>
        <taxon>Bacillati</taxon>
        <taxon>Bacillota</taxon>
        <taxon>Bacilli</taxon>
        <taxon>Bacillales</taxon>
        <taxon>Bacillaceae</taxon>
        <taxon>Niallia</taxon>
    </lineage>
</organism>
<feature type="compositionally biased region" description="Basic and acidic residues" evidence="1">
    <location>
        <begin position="83"/>
        <end position="92"/>
    </location>
</feature>
<dbReference type="AlphaFoldDB" id="A0AA91TR75"/>
<feature type="region of interest" description="Disordered" evidence="1">
    <location>
        <begin position="46"/>
        <end position="92"/>
    </location>
</feature>
<reference evidence="2 3" key="1">
    <citation type="submission" date="2017-07" db="EMBL/GenBank/DDBJ databases">
        <title>Isolation and whole genome analysis of endospore-forming bacteria from heroin.</title>
        <authorList>
            <person name="Kalinowski J."/>
            <person name="Ahrens B."/>
            <person name="Al-Dilaimi A."/>
            <person name="Winkler A."/>
            <person name="Wibberg D."/>
            <person name="Schleenbecker U."/>
            <person name="Ruckert C."/>
            <person name="Wolfel R."/>
            <person name="Grass G."/>
        </authorList>
    </citation>
    <scope>NUCLEOTIDE SEQUENCE [LARGE SCALE GENOMIC DNA]</scope>
    <source>
        <strain evidence="2 3">7521-2</strain>
    </source>
</reference>
<dbReference type="RefSeq" id="WP_095331260.1">
    <property type="nucleotide sequence ID" value="NZ_NPBQ01000089.1"/>
</dbReference>
<dbReference type="Proteomes" id="UP000216961">
    <property type="component" value="Unassembled WGS sequence"/>
</dbReference>
<evidence type="ECO:0000313" key="3">
    <source>
        <dbReference type="Proteomes" id="UP000216961"/>
    </source>
</evidence>
<gene>
    <name evidence="2" type="ORF">CHH57_14640</name>
</gene>
<feature type="compositionally biased region" description="Polar residues" evidence="1">
    <location>
        <begin position="61"/>
        <end position="74"/>
    </location>
</feature>
<evidence type="ECO:0000313" key="2">
    <source>
        <dbReference type="EMBL" id="PAD82487.1"/>
    </source>
</evidence>
<comment type="caution">
    <text evidence="2">The sequence shown here is derived from an EMBL/GenBank/DDBJ whole genome shotgun (WGS) entry which is preliminary data.</text>
</comment>
<sequence length="92" mass="10071">MSVPAKKKGENGHSGEGISQPLDKSAKVERESANLWILDKSAKVERESANLRKYQPKWRGNQPTSENISQSRGGISQPPEISAKVEVESANL</sequence>
<name>A0AA91TR75_NIACI</name>
<feature type="region of interest" description="Disordered" evidence="1">
    <location>
        <begin position="1"/>
        <end position="29"/>
    </location>
</feature>
<protein>
    <submittedName>
        <fullName evidence="2">Uncharacterized protein</fullName>
    </submittedName>
</protein>
<proteinExistence type="predicted"/>